<evidence type="ECO:0000256" key="1">
    <source>
        <dbReference type="ARBA" id="ARBA00004202"/>
    </source>
</evidence>
<dbReference type="PROSITE" id="PS50893">
    <property type="entry name" value="ABC_TRANSPORTER_2"/>
    <property type="match status" value="1"/>
</dbReference>
<keyword evidence="3" id="KW-0813">Transport</keyword>
<evidence type="ECO:0000313" key="11">
    <source>
        <dbReference type="EMBL" id="KGX86618.1"/>
    </source>
</evidence>
<dbReference type="AlphaFoldDB" id="A0A0A5G623"/>
<evidence type="ECO:0000259" key="10">
    <source>
        <dbReference type="PROSITE" id="PS50893"/>
    </source>
</evidence>
<evidence type="ECO:0000256" key="2">
    <source>
        <dbReference type="ARBA" id="ARBA00005417"/>
    </source>
</evidence>
<evidence type="ECO:0000256" key="7">
    <source>
        <dbReference type="ARBA" id="ARBA00022840"/>
    </source>
</evidence>
<dbReference type="EMBL" id="AVPG01000012">
    <property type="protein sequence ID" value="KGX86618.1"/>
    <property type="molecule type" value="Genomic_DNA"/>
</dbReference>
<dbReference type="PANTHER" id="PTHR43297:SF14">
    <property type="entry name" value="ATPASE AAA-TYPE CORE DOMAIN-CONTAINING PROTEIN"/>
    <property type="match status" value="1"/>
</dbReference>
<proteinExistence type="inferred from homology"/>
<dbReference type="SUPFAM" id="SSF52540">
    <property type="entry name" value="P-loop containing nucleoside triphosphate hydrolases"/>
    <property type="match status" value="1"/>
</dbReference>
<dbReference type="NCBIfam" id="TIGR01727">
    <property type="entry name" value="oligo_HPY"/>
    <property type="match status" value="1"/>
</dbReference>
<protein>
    <submittedName>
        <fullName evidence="11">Peptide ABC transporter ATP-binding protein</fullName>
    </submittedName>
</protein>
<dbReference type="InterPro" id="IPR027417">
    <property type="entry name" value="P-loop_NTPase"/>
</dbReference>
<keyword evidence="9" id="KW-0472">Membrane</keyword>
<name>A0A0A5G623_9BACI</name>
<evidence type="ECO:0000256" key="6">
    <source>
        <dbReference type="ARBA" id="ARBA00022741"/>
    </source>
</evidence>
<evidence type="ECO:0000256" key="4">
    <source>
        <dbReference type="ARBA" id="ARBA00022475"/>
    </source>
</evidence>
<comment type="subcellular location">
    <subcellularLocation>
        <location evidence="1">Cell membrane</location>
        <topology evidence="1">Peripheral membrane protein</topology>
    </subcellularLocation>
</comment>
<dbReference type="SMART" id="SM00382">
    <property type="entry name" value="AAA"/>
    <property type="match status" value="1"/>
</dbReference>
<evidence type="ECO:0000256" key="9">
    <source>
        <dbReference type="ARBA" id="ARBA00023136"/>
    </source>
</evidence>
<keyword evidence="4" id="KW-1003">Cell membrane</keyword>
<dbReference type="eggNOG" id="COG0444">
    <property type="taxonomic scope" value="Bacteria"/>
</dbReference>
<dbReference type="CDD" id="cd03257">
    <property type="entry name" value="ABC_NikE_OppD_transporters"/>
    <property type="match status" value="1"/>
</dbReference>
<dbReference type="InterPro" id="IPR013563">
    <property type="entry name" value="Oligopep_ABC_C"/>
</dbReference>
<keyword evidence="8" id="KW-1278">Translocase</keyword>
<keyword evidence="6" id="KW-0547">Nucleotide-binding</keyword>
<dbReference type="InterPro" id="IPR003593">
    <property type="entry name" value="AAA+_ATPase"/>
</dbReference>
<dbReference type="STRING" id="1385512.N784_04435"/>
<dbReference type="PANTHER" id="PTHR43297">
    <property type="entry name" value="OLIGOPEPTIDE TRANSPORT ATP-BINDING PROTEIN APPD"/>
    <property type="match status" value="1"/>
</dbReference>
<keyword evidence="5" id="KW-0997">Cell inner membrane</keyword>
<dbReference type="Pfam" id="PF08352">
    <property type="entry name" value="oligo_HPY"/>
    <property type="match status" value="1"/>
</dbReference>
<dbReference type="Gene3D" id="3.40.50.300">
    <property type="entry name" value="P-loop containing nucleotide triphosphate hydrolases"/>
    <property type="match status" value="1"/>
</dbReference>
<accession>A0A0A5G623</accession>
<dbReference type="PROSITE" id="PS00211">
    <property type="entry name" value="ABC_TRANSPORTER_1"/>
    <property type="match status" value="1"/>
</dbReference>
<dbReference type="Proteomes" id="UP000030401">
    <property type="component" value="Unassembled WGS sequence"/>
</dbReference>
<organism evidence="11 12">
    <name type="scientific">Pontibacillus litoralis JSM 072002</name>
    <dbReference type="NCBI Taxonomy" id="1385512"/>
    <lineage>
        <taxon>Bacteria</taxon>
        <taxon>Bacillati</taxon>
        <taxon>Bacillota</taxon>
        <taxon>Bacilli</taxon>
        <taxon>Bacillales</taxon>
        <taxon>Bacillaceae</taxon>
        <taxon>Pontibacillus</taxon>
    </lineage>
</organism>
<dbReference type="OrthoDB" id="9802264at2"/>
<comment type="similarity">
    <text evidence="2">Belongs to the ABC transporter superfamily.</text>
</comment>
<dbReference type="InterPro" id="IPR050388">
    <property type="entry name" value="ABC_Ni/Peptide_Import"/>
</dbReference>
<keyword evidence="12" id="KW-1185">Reference proteome</keyword>
<evidence type="ECO:0000256" key="8">
    <source>
        <dbReference type="ARBA" id="ARBA00022967"/>
    </source>
</evidence>
<comment type="caution">
    <text evidence="11">The sequence shown here is derived from an EMBL/GenBank/DDBJ whole genome shotgun (WGS) entry which is preliminary data.</text>
</comment>
<sequence length="328" mass="36272">MSESVLNVNNLEVNIKSSKGTFPVLENISFNINKGEIVGLVGESGCGKSMTSLAIMGLLPNQAKWTKGEITLSSKQLQSLSPEEMRKLRGNQLAMIFQDPMTSLNPVLTIGYQLIESIKLHLQYPKAKAKTYAIDLLTKVGLSRADKLIYQYPHELSGGMRQRVMIAMALVCNPTLLIADEPTTALDVTIQAQIIDLLKELNKKEGTSILFISHDLGLVHDLCDKVFVMYAGEIVEQATVQELFDNPQHPYTKGLIQSLPLPEKKKERLYSIPGTVPGIHDRGQNCRFSSRCPHVTEHCTTHHPSQIQISKTHVVHCFLSEKGGTTSG</sequence>
<keyword evidence="7 11" id="KW-0067">ATP-binding</keyword>
<dbReference type="FunFam" id="3.40.50.300:FF:000016">
    <property type="entry name" value="Oligopeptide ABC transporter ATP-binding component"/>
    <property type="match status" value="1"/>
</dbReference>
<gene>
    <name evidence="11" type="primary">dppD</name>
    <name evidence="11" type="ORF">N784_04435</name>
</gene>
<dbReference type="InterPro" id="IPR003439">
    <property type="entry name" value="ABC_transporter-like_ATP-bd"/>
</dbReference>
<dbReference type="GO" id="GO:0005524">
    <property type="term" value="F:ATP binding"/>
    <property type="evidence" value="ECO:0007669"/>
    <property type="project" value="UniProtKB-KW"/>
</dbReference>
<feature type="domain" description="ABC transporter" evidence="10">
    <location>
        <begin position="6"/>
        <end position="256"/>
    </location>
</feature>
<dbReference type="Pfam" id="PF00005">
    <property type="entry name" value="ABC_tran"/>
    <property type="match status" value="1"/>
</dbReference>
<dbReference type="GO" id="GO:0005886">
    <property type="term" value="C:plasma membrane"/>
    <property type="evidence" value="ECO:0007669"/>
    <property type="project" value="UniProtKB-SubCell"/>
</dbReference>
<dbReference type="RefSeq" id="WP_036834356.1">
    <property type="nucleotide sequence ID" value="NZ_AVPG01000012.1"/>
</dbReference>
<reference evidence="11 12" key="1">
    <citation type="submission" date="2013-08" db="EMBL/GenBank/DDBJ databases">
        <authorList>
            <person name="Huang J."/>
            <person name="Wang G."/>
        </authorList>
    </citation>
    <scope>NUCLEOTIDE SEQUENCE [LARGE SCALE GENOMIC DNA]</scope>
    <source>
        <strain evidence="11 12">JSM 072002</strain>
    </source>
</reference>
<evidence type="ECO:0000256" key="3">
    <source>
        <dbReference type="ARBA" id="ARBA00022448"/>
    </source>
</evidence>
<dbReference type="GO" id="GO:0016887">
    <property type="term" value="F:ATP hydrolysis activity"/>
    <property type="evidence" value="ECO:0007669"/>
    <property type="project" value="InterPro"/>
</dbReference>
<evidence type="ECO:0000313" key="12">
    <source>
        <dbReference type="Proteomes" id="UP000030401"/>
    </source>
</evidence>
<dbReference type="InterPro" id="IPR017871">
    <property type="entry name" value="ABC_transporter-like_CS"/>
</dbReference>
<evidence type="ECO:0000256" key="5">
    <source>
        <dbReference type="ARBA" id="ARBA00022519"/>
    </source>
</evidence>
<dbReference type="GO" id="GO:0015833">
    <property type="term" value="P:peptide transport"/>
    <property type="evidence" value="ECO:0007669"/>
    <property type="project" value="InterPro"/>
</dbReference>